<evidence type="ECO:0000313" key="2">
    <source>
        <dbReference type="EMBL" id="AUT71226.1"/>
    </source>
</evidence>
<accession>A0AAN1JC32</accession>
<feature type="region of interest" description="Disordered" evidence="1">
    <location>
        <begin position="18"/>
        <end position="63"/>
    </location>
</feature>
<sequence length="63" mass="6976">MALVRRFLVSARVGARCASDDGHRAESDKSERFVDKEHSLSPSLPAQSFEDHPTAFKAKETSD</sequence>
<feature type="compositionally biased region" description="Basic and acidic residues" evidence="1">
    <location>
        <begin position="18"/>
        <end position="39"/>
    </location>
</feature>
<dbReference type="KEGG" id="phs:C2L64_23270"/>
<name>A0AAN1JC32_9BURK</name>
<proteinExistence type="predicted"/>
<dbReference type="Proteomes" id="UP000236649">
    <property type="component" value="Chromosome 2"/>
</dbReference>
<feature type="compositionally biased region" description="Basic and acidic residues" evidence="1">
    <location>
        <begin position="49"/>
        <end position="63"/>
    </location>
</feature>
<evidence type="ECO:0000313" key="3">
    <source>
        <dbReference type="Proteomes" id="UP000236649"/>
    </source>
</evidence>
<dbReference type="AlphaFoldDB" id="A0AAN1JC32"/>
<organism evidence="2 3">
    <name type="scientific">Paraburkholderia hospita</name>
    <dbReference type="NCBI Taxonomy" id="169430"/>
    <lineage>
        <taxon>Bacteria</taxon>
        <taxon>Pseudomonadati</taxon>
        <taxon>Pseudomonadota</taxon>
        <taxon>Betaproteobacteria</taxon>
        <taxon>Burkholderiales</taxon>
        <taxon>Burkholderiaceae</taxon>
        <taxon>Paraburkholderia</taxon>
    </lineage>
</organism>
<gene>
    <name evidence="2" type="ORF">C2L64_23270</name>
</gene>
<evidence type="ECO:0000256" key="1">
    <source>
        <dbReference type="SAM" id="MobiDB-lite"/>
    </source>
</evidence>
<reference evidence="2 3" key="1">
    <citation type="submission" date="2018-01" db="EMBL/GenBank/DDBJ databases">
        <title>Species boundaries and ecological features among Paraburkholderia terrae DSMZ17804T, P. hospita DSMZ17164T and P. caribensis DSMZ13236T.</title>
        <authorList>
            <person name="Pratama A.A."/>
        </authorList>
    </citation>
    <scope>NUCLEOTIDE SEQUENCE [LARGE SCALE GENOMIC DNA]</scope>
    <source>
        <strain evidence="2 3">DSM 17164</strain>
    </source>
</reference>
<protein>
    <submittedName>
        <fullName evidence="2">Uncharacterized protein</fullName>
    </submittedName>
</protein>
<dbReference type="EMBL" id="CP026106">
    <property type="protein sequence ID" value="AUT71226.1"/>
    <property type="molecule type" value="Genomic_DNA"/>
</dbReference>